<dbReference type="Pfam" id="PF09851">
    <property type="entry name" value="SHOCT"/>
    <property type="match status" value="1"/>
</dbReference>
<keyword evidence="2" id="KW-1133">Transmembrane helix</keyword>
<feature type="region of interest" description="Disordered" evidence="1">
    <location>
        <begin position="131"/>
        <end position="166"/>
    </location>
</feature>
<dbReference type="InterPro" id="IPR018649">
    <property type="entry name" value="SHOCT"/>
</dbReference>
<dbReference type="Proteomes" id="UP001321018">
    <property type="component" value="Unassembled WGS sequence"/>
</dbReference>
<evidence type="ECO:0000256" key="2">
    <source>
        <dbReference type="SAM" id="Phobius"/>
    </source>
</evidence>
<dbReference type="EMBL" id="JAOPKA010000001">
    <property type="protein sequence ID" value="MCU4740150.1"/>
    <property type="molecule type" value="Genomic_DNA"/>
</dbReference>
<evidence type="ECO:0000313" key="4">
    <source>
        <dbReference type="EMBL" id="MCU4740150.1"/>
    </source>
</evidence>
<sequence length="166" mass="18892">MESSADRPTKSDDSTDDESPLEEIAAGVTIGLILTVAFGLLALGVPWFWIAFPVGFAGVLPVVMGLVKLYERRRAREVANNGQTSETSPSDAEDALETLRERYARGEFDDEEFERRLERLLETETIEDASAFAERARESSGYDGRDRRMPESERERERERETERER</sequence>
<feature type="transmembrane region" description="Helical" evidence="2">
    <location>
        <begin position="21"/>
        <end position="41"/>
    </location>
</feature>
<evidence type="ECO:0000313" key="5">
    <source>
        <dbReference type="Proteomes" id="UP001321018"/>
    </source>
</evidence>
<evidence type="ECO:0000256" key="1">
    <source>
        <dbReference type="SAM" id="MobiDB-lite"/>
    </source>
</evidence>
<reference evidence="4" key="1">
    <citation type="submission" date="2022-09" db="EMBL/GenBank/DDBJ databases">
        <title>Enrichment on poylsaccharides allowed isolation of novel metabolic and taxonomic groups of Haloarchaea.</title>
        <authorList>
            <person name="Sorokin D.Y."/>
            <person name="Elcheninov A.G."/>
            <person name="Khizhniak T.V."/>
            <person name="Kolganova T.V."/>
            <person name="Kublanov I.V."/>
        </authorList>
    </citation>
    <scope>NUCLEOTIDE SEQUENCE</scope>
    <source>
        <strain evidence="4">AArc-xg1-1</strain>
    </source>
</reference>
<evidence type="ECO:0000259" key="3">
    <source>
        <dbReference type="Pfam" id="PF09851"/>
    </source>
</evidence>
<feature type="transmembrane region" description="Helical" evidence="2">
    <location>
        <begin position="47"/>
        <end position="67"/>
    </location>
</feature>
<keyword evidence="2" id="KW-0472">Membrane</keyword>
<feature type="compositionally biased region" description="Polar residues" evidence="1">
    <location>
        <begin position="80"/>
        <end position="90"/>
    </location>
</feature>
<feature type="compositionally biased region" description="Basic and acidic residues" evidence="1">
    <location>
        <begin position="134"/>
        <end position="166"/>
    </location>
</feature>
<keyword evidence="2" id="KW-0812">Transmembrane</keyword>
<comment type="caution">
    <text evidence="4">The sequence shown here is derived from an EMBL/GenBank/DDBJ whole genome shotgun (WGS) entry which is preliminary data.</text>
</comment>
<gene>
    <name evidence="4" type="ORF">OB960_01880</name>
</gene>
<feature type="compositionally biased region" description="Basic and acidic residues" evidence="1">
    <location>
        <begin position="1"/>
        <end position="13"/>
    </location>
</feature>
<feature type="region of interest" description="Disordered" evidence="1">
    <location>
        <begin position="77"/>
        <end position="103"/>
    </location>
</feature>
<feature type="region of interest" description="Disordered" evidence="1">
    <location>
        <begin position="1"/>
        <end position="20"/>
    </location>
</feature>
<proteinExistence type="predicted"/>
<dbReference type="AlphaFoldDB" id="A0AAP3E065"/>
<accession>A0AAP3E065</accession>
<feature type="domain" description="SHOCT" evidence="3">
    <location>
        <begin position="94"/>
        <end position="121"/>
    </location>
</feature>
<protein>
    <submittedName>
        <fullName evidence="4">SHOCT domain-containing protein</fullName>
    </submittedName>
</protein>
<dbReference type="RefSeq" id="WP_338002000.1">
    <property type="nucleotide sequence ID" value="NZ_JAOPKA010000001.1"/>
</dbReference>
<organism evidence="4 5">
    <name type="scientific">Natronoglomus mannanivorans</name>
    <dbReference type="NCBI Taxonomy" id="2979990"/>
    <lineage>
        <taxon>Archaea</taxon>
        <taxon>Methanobacteriati</taxon>
        <taxon>Methanobacteriota</taxon>
        <taxon>Stenosarchaea group</taxon>
        <taxon>Halobacteria</taxon>
        <taxon>Halobacteriales</taxon>
        <taxon>Natrialbaceae</taxon>
        <taxon>Natronoglomus</taxon>
    </lineage>
</organism>
<name>A0AAP3E065_9EURY</name>